<evidence type="ECO:0000313" key="3">
    <source>
        <dbReference type="Proteomes" id="UP000307380"/>
    </source>
</evidence>
<keyword evidence="3" id="KW-1185">Reference proteome</keyword>
<accession>A0A4S4G1I7</accession>
<dbReference type="PANTHER" id="PTHR46732:SF8">
    <property type="entry name" value="ATP-DEPENDENT PROTEASE LA (LON) DOMAIN PROTEIN"/>
    <property type="match status" value="1"/>
</dbReference>
<comment type="caution">
    <text evidence="2">The sequence shown here is derived from an EMBL/GenBank/DDBJ whole genome shotgun (WGS) entry which is preliminary data.</text>
</comment>
<name>A0A4S4G1I7_9MICO</name>
<protein>
    <submittedName>
        <fullName evidence="2">Peptidase S16</fullName>
    </submittedName>
</protein>
<dbReference type="Proteomes" id="UP000307380">
    <property type="component" value="Unassembled WGS sequence"/>
</dbReference>
<dbReference type="InterPro" id="IPR003111">
    <property type="entry name" value="Lon_prtase_N"/>
</dbReference>
<dbReference type="Pfam" id="PF02190">
    <property type="entry name" value="LON_substr_bdg"/>
    <property type="match status" value="1"/>
</dbReference>
<dbReference type="AlphaFoldDB" id="A0A4S4G1I7"/>
<evidence type="ECO:0000313" key="2">
    <source>
        <dbReference type="EMBL" id="THG36305.1"/>
    </source>
</evidence>
<gene>
    <name evidence="2" type="ORF">E6C70_01470</name>
</gene>
<organism evidence="2 3">
    <name type="scientific">Orlajensenia flava</name>
    <dbReference type="NCBI Taxonomy" id="2565934"/>
    <lineage>
        <taxon>Bacteria</taxon>
        <taxon>Bacillati</taxon>
        <taxon>Actinomycetota</taxon>
        <taxon>Actinomycetes</taxon>
        <taxon>Micrococcales</taxon>
        <taxon>Microbacteriaceae</taxon>
        <taxon>Orlajensenia</taxon>
    </lineage>
</organism>
<dbReference type="Gene3D" id="2.30.130.40">
    <property type="entry name" value="LON domain-like"/>
    <property type="match status" value="1"/>
</dbReference>
<dbReference type="PANTHER" id="PTHR46732">
    <property type="entry name" value="ATP-DEPENDENT PROTEASE LA (LON) DOMAIN PROTEIN"/>
    <property type="match status" value="1"/>
</dbReference>
<evidence type="ECO:0000259" key="1">
    <source>
        <dbReference type="PROSITE" id="PS51787"/>
    </source>
</evidence>
<proteinExistence type="predicted"/>
<reference evidence="2 3" key="1">
    <citation type="submission" date="2019-04" db="EMBL/GenBank/DDBJ databases">
        <authorList>
            <person name="Jiang L."/>
        </authorList>
    </citation>
    <scope>NUCLEOTIDE SEQUENCE [LARGE SCALE GENOMIC DNA]</scope>
    <source>
        <strain evidence="2 3">YIM 131861</strain>
    </source>
</reference>
<dbReference type="OrthoDB" id="25394at2"/>
<dbReference type="EMBL" id="SSSN01000002">
    <property type="protein sequence ID" value="THG36305.1"/>
    <property type="molecule type" value="Genomic_DNA"/>
</dbReference>
<feature type="domain" description="Lon N-terminal" evidence="1">
    <location>
        <begin position="1"/>
        <end position="190"/>
    </location>
</feature>
<dbReference type="PROSITE" id="PS51787">
    <property type="entry name" value="LON_N"/>
    <property type="match status" value="1"/>
</dbReference>
<dbReference type="InterPro" id="IPR015947">
    <property type="entry name" value="PUA-like_sf"/>
</dbReference>
<dbReference type="SMART" id="SM00464">
    <property type="entry name" value="LON"/>
    <property type="match status" value="1"/>
</dbReference>
<dbReference type="InterPro" id="IPR046336">
    <property type="entry name" value="Lon_prtase_N_sf"/>
</dbReference>
<dbReference type="SUPFAM" id="SSF88697">
    <property type="entry name" value="PUA domain-like"/>
    <property type="match status" value="1"/>
</dbReference>
<sequence length="209" mass="23087">MFPLGSVLFPHMPVALRVFEERYLVMLARVLQTEPSEFGVVLIERGSEVGGGEQRFEVGTVARIAQLEASEGVVGLVGLGTRRIAVERWLDDEPHPLADVRELPELSWDESLRPLLDQAEIVVRRTISRASEFVELQWPADVELDDDPVRASWQLAGIAPLGEIDQITLLRSTSVAQLLARVIDLTDAAGETFTATWYAEEGDDPELGA</sequence>